<gene>
    <name evidence="1" type="ORF">E3A20_18520</name>
</gene>
<reference evidence="1 2" key="1">
    <citation type="submission" date="2019-08" db="EMBL/GenBank/DDBJ databases">
        <title>100 year-old enigma solved: identification of Planctomyces bekefii, the type genus and species of the phylum Planctomycetes.</title>
        <authorList>
            <person name="Svetlana D.N."/>
            <person name="Overmann J."/>
        </authorList>
    </citation>
    <scope>NUCLEOTIDE SEQUENCE [LARGE SCALE GENOMIC DNA]</scope>
    <source>
        <strain evidence="1">Phe10_nw2017</strain>
    </source>
</reference>
<dbReference type="Proteomes" id="UP000321083">
    <property type="component" value="Unassembled WGS sequence"/>
</dbReference>
<evidence type="ECO:0000313" key="2">
    <source>
        <dbReference type="Proteomes" id="UP000321083"/>
    </source>
</evidence>
<comment type="caution">
    <text evidence="1">The sequence shown here is derived from an EMBL/GenBank/DDBJ whole genome shotgun (WGS) entry which is preliminary data.</text>
</comment>
<proteinExistence type="predicted"/>
<evidence type="ECO:0000313" key="1">
    <source>
        <dbReference type="EMBL" id="TWW09019.1"/>
    </source>
</evidence>
<dbReference type="AlphaFoldDB" id="A0A5C6M4H4"/>
<organism evidence="1 2">
    <name type="scientific">Planctomyces bekefii</name>
    <dbReference type="NCBI Taxonomy" id="1653850"/>
    <lineage>
        <taxon>Bacteria</taxon>
        <taxon>Pseudomonadati</taxon>
        <taxon>Planctomycetota</taxon>
        <taxon>Planctomycetia</taxon>
        <taxon>Planctomycetales</taxon>
        <taxon>Planctomycetaceae</taxon>
        <taxon>Planctomyces</taxon>
    </lineage>
</organism>
<reference evidence="1 2" key="2">
    <citation type="submission" date="2019-08" db="EMBL/GenBank/DDBJ databases">
        <authorList>
            <person name="Henke P."/>
        </authorList>
    </citation>
    <scope>NUCLEOTIDE SEQUENCE [LARGE SCALE GENOMIC DNA]</scope>
    <source>
        <strain evidence="1">Phe10_nw2017</strain>
    </source>
</reference>
<name>A0A5C6M4H4_9PLAN</name>
<dbReference type="EMBL" id="SRHE01000416">
    <property type="protein sequence ID" value="TWW09019.1"/>
    <property type="molecule type" value="Genomic_DNA"/>
</dbReference>
<accession>A0A5C6M4H4</accession>
<protein>
    <submittedName>
        <fullName evidence="1">Uncharacterized protein</fullName>
    </submittedName>
</protein>
<keyword evidence="2" id="KW-1185">Reference proteome</keyword>
<sequence>MEGRSIYDHADKKLGKLQLVVVGQFRPNDEVSPKLVRRVFAESAVKLYSADEIPTLIEDIRRTGKDIAQKQKA</sequence>